<reference evidence="2" key="1">
    <citation type="submission" date="2014-12" db="EMBL/GenBank/DDBJ databases">
        <title>Insight into the proteome of Arion vulgaris.</title>
        <authorList>
            <person name="Aradska J."/>
            <person name="Bulat T."/>
            <person name="Smidak R."/>
            <person name="Sarate P."/>
            <person name="Gangsoo J."/>
            <person name="Sialana F."/>
            <person name="Bilban M."/>
            <person name="Lubec G."/>
        </authorList>
    </citation>
    <scope>NUCLEOTIDE SEQUENCE</scope>
    <source>
        <tissue evidence="2">Skin</tissue>
    </source>
</reference>
<evidence type="ECO:0000313" key="2">
    <source>
        <dbReference type="EMBL" id="CEK57843.1"/>
    </source>
</evidence>
<feature type="region of interest" description="Disordered" evidence="1">
    <location>
        <begin position="1"/>
        <end position="37"/>
    </location>
</feature>
<dbReference type="EMBL" id="HACG01010978">
    <property type="protein sequence ID" value="CEK57843.1"/>
    <property type="molecule type" value="Transcribed_RNA"/>
</dbReference>
<feature type="non-terminal residue" evidence="2">
    <location>
        <position position="71"/>
    </location>
</feature>
<sequence length="71" mass="8386">ENSGDPTGLWNVDVSLSRQRSAQPVHERQRGKRRRSEKGHLVCENCNKVYSYMQGLRRHKWKCEGTRVWTC</sequence>
<evidence type="ECO:0008006" key="3">
    <source>
        <dbReference type="Google" id="ProtNLM"/>
    </source>
</evidence>
<protein>
    <recommendedName>
        <fullName evidence="3">C2H2-type domain-containing protein</fullName>
    </recommendedName>
</protein>
<feature type="non-terminal residue" evidence="2">
    <location>
        <position position="1"/>
    </location>
</feature>
<gene>
    <name evidence="2" type="primary">ORF31223</name>
</gene>
<dbReference type="Gene3D" id="3.30.160.60">
    <property type="entry name" value="Classic Zinc Finger"/>
    <property type="match status" value="1"/>
</dbReference>
<proteinExistence type="predicted"/>
<dbReference type="AlphaFoldDB" id="A0A0B6YNN0"/>
<evidence type="ECO:0000256" key="1">
    <source>
        <dbReference type="SAM" id="MobiDB-lite"/>
    </source>
</evidence>
<accession>A0A0B6YNN0</accession>
<name>A0A0B6YNN0_9EUPU</name>
<organism evidence="2">
    <name type="scientific">Arion vulgaris</name>
    <dbReference type="NCBI Taxonomy" id="1028688"/>
    <lineage>
        <taxon>Eukaryota</taxon>
        <taxon>Metazoa</taxon>
        <taxon>Spiralia</taxon>
        <taxon>Lophotrochozoa</taxon>
        <taxon>Mollusca</taxon>
        <taxon>Gastropoda</taxon>
        <taxon>Heterobranchia</taxon>
        <taxon>Euthyneura</taxon>
        <taxon>Panpulmonata</taxon>
        <taxon>Eupulmonata</taxon>
        <taxon>Stylommatophora</taxon>
        <taxon>Helicina</taxon>
        <taxon>Arionoidea</taxon>
        <taxon>Arionidae</taxon>
        <taxon>Arion</taxon>
    </lineage>
</organism>